<dbReference type="InterPro" id="IPR002110">
    <property type="entry name" value="Ankyrin_rpt"/>
</dbReference>
<dbReference type="PROSITE" id="PS50088">
    <property type="entry name" value="ANK_REPEAT"/>
    <property type="match status" value="1"/>
</dbReference>
<dbReference type="EMBL" id="KQ965777">
    <property type="protein sequence ID" value="KXS13447.1"/>
    <property type="molecule type" value="Genomic_DNA"/>
</dbReference>
<proteinExistence type="predicted"/>
<dbReference type="Gene3D" id="1.25.40.20">
    <property type="entry name" value="Ankyrin repeat-containing domain"/>
    <property type="match status" value="1"/>
</dbReference>
<protein>
    <submittedName>
        <fullName evidence="2">Uncharacterized protein</fullName>
    </submittedName>
</protein>
<evidence type="ECO:0000313" key="2">
    <source>
        <dbReference type="EMBL" id="KXS13447.1"/>
    </source>
</evidence>
<dbReference type="AlphaFoldDB" id="A0A139A9M7"/>
<keyword evidence="1" id="KW-0040">ANK repeat</keyword>
<dbReference type="InterPro" id="IPR036770">
    <property type="entry name" value="Ankyrin_rpt-contain_sf"/>
</dbReference>
<dbReference type="PROSITE" id="PS50297">
    <property type="entry name" value="ANK_REP_REGION"/>
    <property type="match status" value="1"/>
</dbReference>
<name>A0A139A9M7_GONPJ</name>
<keyword evidence="3" id="KW-1185">Reference proteome</keyword>
<gene>
    <name evidence="2" type="ORF">M427DRAFT_58508</name>
</gene>
<feature type="repeat" description="ANK" evidence="1">
    <location>
        <begin position="65"/>
        <end position="97"/>
    </location>
</feature>
<dbReference type="SUPFAM" id="SSF48403">
    <property type="entry name" value="Ankyrin repeat"/>
    <property type="match status" value="1"/>
</dbReference>
<dbReference type="Proteomes" id="UP000070544">
    <property type="component" value="Unassembled WGS sequence"/>
</dbReference>
<evidence type="ECO:0000313" key="3">
    <source>
        <dbReference type="Proteomes" id="UP000070544"/>
    </source>
</evidence>
<organism evidence="2 3">
    <name type="scientific">Gonapodya prolifera (strain JEL478)</name>
    <name type="common">Monoblepharis prolifera</name>
    <dbReference type="NCBI Taxonomy" id="1344416"/>
    <lineage>
        <taxon>Eukaryota</taxon>
        <taxon>Fungi</taxon>
        <taxon>Fungi incertae sedis</taxon>
        <taxon>Chytridiomycota</taxon>
        <taxon>Chytridiomycota incertae sedis</taxon>
        <taxon>Monoblepharidomycetes</taxon>
        <taxon>Monoblepharidales</taxon>
        <taxon>Gonapodyaceae</taxon>
        <taxon>Gonapodya</taxon>
    </lineage>
</organism>
<sequence length="273" mass="29350">MPDDIADARLVEAVEAGRISDIYSLLASGASPNSRKRVTQRANMVVKPAGFFSSAVLKETCDTAAAESCLSLAVRDGRADVVRVLLSAGADPNSKVQWSVANHFPDGWDEDNRKRRWFPTYSFPSVLVFSLSSGSALFSAPGGHVRMAAPTTLDEKDSAHQRLFLQPKLDIVLALIGFGARPCDQACRLAEKLGPAFQAAIAGSSHSLSRNALTTPPPTPPSSVSMLPEPTLAVVREPLQIPAVARRVVRRTTTMDSSFSSFSRNDNFLASMH</sequence>
<dbReference type="Pfam" id="PF00023">
    <property type="entry name" value="Ank"/>
    <property type="match status" value="1"/>
</dbReference>
<accession>A0A139A9M7</accession>
<reference evidence="2 3" key="1">
    <citation type="journal article" date="2015" name="Genome Biol. Evol.">
        <title>Phylogenomic analyses indicate that early fungi evolved digesting cell walls of algal ancestors of land plants.</title>
        <authorList>
            <person name="Chang Y."/>
            <person name="Wang S."/>
            <person name="Sekimoto S."/>
            <person name="Aerts A.L."/>
            <person name="Choi C."/>
            <person name="Clum A."/>
            <person name="LaButti K.M."/>
            <person name="Lindquist E.A."/>
            <person name="Yee Ngan C."/>
            <person name="Ohm R.A."/>
            <person name="Salamov A.A."/>
            <person name="Grigoriev I.V."/>
            <person name="Spatafora J.W."/>
            <person name="Berbee M.L."/>
        </authorList>
    </citation>
    <scope>NUCLEOTIDE SEQUENCE [LARGE SCALE GENOMIC DNA]</scope>
    <source>
        <strain evidence="2 3">JEL478</strain>
    </source>
</reference>
<evidence type="ECO:0000256" key="1">
    <source>
        <dbReference type="PROSITE-ProRule" id="PRU00023"/>
    </source>
</evidence>
<dbReference type="OrthoDB" id="10583311at2759"/>